<sequence length="59" mass="6800">MTPFKTLPPETQTKLLEAYAKDMETQVKTCSLDDKITRFNAWLAPQGVSFDLNDLPRRK</sequence>
<evidence type="ECO:0000313" key="1">
    <source>
        <dbReference type="EMBL" id="AVW91949.1"/>
    </source>
</evidence>
<dbReference type="RefSeq" id="WP_107720374.1">
    <property type="nucleotide sequence ID" value="NZ_CP028475.1"/>
</dbReference>
<organism evidence="1 2">
    <name type="scientific">Celeribacter baekdonensis</name>
    <dbReference type="NCBI Taxonomy" id="875171"/>
    <lineage>
        <taxon>Bacteria</taxon>
        <taxon>Pseudomonadati</taxon>
        <taxon>Pseudomonadota</taxon>
        <taxon>Alphaproteobacteria</taxon>
        <taxon>Rhodobacterales</taxon>
        <taxon>Roseobacteraceae</taxon>
        <taxon>Celeribacter</taxon>
    </lineage>
</organism>
<gene>
    <name evidence="1" type="ORF">DA792_13395</name>
</gene>
<name>A0A2R4M4B1_9RHOB</name>
<accession>A0A2R4M4B1</accession>
<dbReference type="EMBL" id="CP028475">
    <property type="protein sequence ID" value="AVW91949.1"/>
    <property type="molecule type" value="Genomic_DNA"/>
</dbReference>
<dbReference type="OrthoDB" id="5772137at2"/>
<dbReference type="KEGG" id="cbak:DA792_13395"/>
<evidence type="ECO:0000313" key="2">
    <source>
        <dbReference type="Proteomes" id="UP000241447"/>
    </source>
</evidence>
<reference evidence="1 2" key="1">
    <citation type="submission" date="2018-03" db="EMBL/GenBank/DDBJ databases">
        <title>The Complete Genome of Celeribacter baekdonensis strain LH4, a Thiosulfate-Oxidizing Alphaproteobacterium Isolated from Gulf of Mexico Continental Slope Sediments.</title>
        <authorList>
            <person name="Flood B.E."/>
            <person name="Bailey J.V."/>
            <person name="Leprich D."/>
        </authorList>
    </citation>
    <scope>NUCLEOTIDE SEQUENCE [LARGE SCALE GENOMIC DNA]</scope>
    <source>
        <strain evidence="1 2">LH4</strain>
    </source>
</reference>
<dbReference type="Proteomes" id="UP000241447">
    <property type="component" value="Chromosome"/>
</dbReference>
<proteinExistence type="predicted"/>
<dbReference type="AlphaFoldDB" id="A0A2R4M4B1"/>
<protein>
    <submittedName>
        <fullName evidence="1">Uncharacterized protein</fullName>
    </submittedName>
</protein>